<gene>
    <name evidence="2" type="ORF">A3G50_01845</name>
</gene>
<dbReference type="EMBL" id="MFKM01000024">
    <property type="protein sequence ID" value="OGG43144.1"/>
    <property type="molecule type" value="Genomic_DNA"/>
</dbReference>
<feature type="domain" description="Hemerythrin-like" evidence="1">
    <location>
        <begin position="9"/>
        <end position="138"/>
    </location>
</feature>
<comment type="caution">
    <text evidence="2">The sequence shown here is derived from an EMBL/GenBank/DDBJ whole genome shotgun (WGS) entry which is preliminary data.</text>
</comment>
<dbReference type="AlphaFoldDB" id="A0A1F6C1R7"/>
<evidence type="ECO:0000259" key="1">
    <source>
        <dbReference type="Pfam" id="PF01814"/>
    </source>
</evidence>
<accession>A0A1F6C1R7</accession>
<dbReference type="InterPro" id="IPR038309">
    <property type="entry name" value="Rsd/AlgQ_sf"/>
</dbReference>
<evidence type="ECO:0000313" key="3">
    <source>
        <dbReference type="Proteomes" id="UP000176633"/>
    </source>
</evidence>
<dbReference type="Gene3D" id="1.20.120.1370">
    <property type="entry name" value="Regulator of RNA polymerase sigma(70) subunit, domain 4"/>
    <property type="match status" value="1"/>
</dbReference>
<dbReference type="STRING" id="1798473.A3G50_01845"/>
<proteinExistence type="predicted"/>
<dbReference type="Proteomes" id="UP000176633">
    <property type="component" value="Unassembled WGS sequence"/>
</dbReference>
<name>A0A1F6C1R7_9BACT</name>
<reference evidence="2 3" key="1">
    <citation type="journal article" date="2016" name="Nat. Commun.">
        <title>Thousands of microbial genomes shed light on interconnected biogeochemical processes in an aquifer system.</title>
        <authorList>
            <person name="Anantharaman K."/>
            <person name="Brown C.T."/>
            <person name="Hug L.A."/>
            <person name="Sharon I."/>
            <person name="Castelle C.J."/>
            <person name="Probst A.J."/>
            <person name="Thomas B.C."/>
            <person name="Singh A."/>
            <person name="Wilkins M.J."/>
            <person name="Karaoz U."/>
            <person name="Brodie E.L."/>
            <person name="Williams K.H."/>
            <person name="Hubbard S.S."/>
            <person name="Banfield J.F."/>
        </authorList>
    </citation>
    <scope>NUCLEOTIDE SEQUENCE [LARGE SCALE GENOMIC DNA]</scope>
</reference>
<dbReference type="Pfam" id="PF01814">
    <property type="entry name" value="Hemerythrin"/>
    <property type="match status" value="1"/>
</dbReference>
<protein>
    <recommendedName>
        <fullName evidence="1">Hemerythrin-like domain-containing protein</fullName>
    </recommendedName>
</protein>
<sequence>MLIVMDTNLVDILIKQHNELRRGIEVIKEESQKDAPVFSALFAGLEQFNKSLFGHLSLENNVFYPKLLEKLESQGLNTGDTRKFIEEMKEIEKQIRGFLGKYGSSGQIEKNLSSFKPDLNEMAVVLLIRIYSEENGVYLYWG</sequence>
<dbReference type="InterPro" id="IPR012312">
    <property type="entry name" value="Hemerythrin-like"/>
</dbReference>
<evidence type="ECO:0000313" key="2">
    <source>
        <dbReference type="EMBL" id="OGG43144.1"/>
    </source>
</evidence>
<organism evidence="2 3">
    <name type="scientific">Candidatus Jorgensenbacteria bacterium RIFCSPLOWO2_12_FULL_42_11</name>
    <dbReference type="NCBI Taxonomy" id="1798473"/>
    <lineage>
        <taxon>Bacteria</taxon>
        <taxon>Candidatus Joergenseniibacteriota</taxon>
    </lineage>
</organism>